<dbReference type="EMBL" id="WIUZ02000010">
    <property type="protein sequence ID" value="KAF9783142.1"/>
    <property type="molecule type" value="Genomic_DNA"/>
</dbReference>
<name>A0A9P6HBF0_9AGAM</name>
<reference evidence="1" key="1">
    <citation type="journal article" date="2020" name="Nat. Commun.">
        <title>Large-scale genome sequencing of mycorrhizal fungi provides insights into the early evolution of symbiotic traits.</title>
        <authorList>
            <person name="Miyauchi S."/>
            <person name="Kiss E."/>
            <person name="Kuo A."/>
            <person name="Drula E."/>
            <person name="Kohler A."/>
            <person name="Sanchez-Garcia M."/>
            <person name="Morin E."/>
            <person name="Andreopoulos B."/>
            <person name="Barry K.W."/>
            <person name="Bonito G."/>
            <person name="Buee M."/>
            <person name="Carver A."/>
            <person name="Chen C."/>
            <person name="Cichocki N."/>
            <person name="Clum A."/>
            <person name="Culley D."/>
            <person name="Crous P.W."/>
            <person name="Fauchery L."/>
            <person name="Girlanda M."/>
            <person name="Hayes R.D."/>
            <person name="Keri Z."/>
            <person name="LaButti K."/>
            <person name="Lipzen A."/>
            <person name="Lombard V."/>
            <person name="Magnuson J."/>
            <person name="Maillard F."/>
            <person name="Murat C."/>
            <person name="Nolan M."/>
            <person name="Ohm R.A."/>
            <person name="Pangilinan J."/>
            <person name="Pereira M.F."/>
            <person name="Perotto S."/>
            <person name="Peter M."/>
            <person name="Pfister S."/>
            <person name="Riley R."/>
            <person name="Sitrit Y."/>
            <person name="Stielow J.B."/>
            <person name="Szollosi G."/>
            <person name="Zifcakova L."/>
            <person name="Stursova M."/>
            <person name="Spatafora J.W."/>
            <person name="Tedersoo L."/>
            <person name="Vaario L.M."/>
            <person name="Yamada A."/>
            <person name="Yan M."/>
            <person name="Wang P."/>
            <person name="Xu J."/>
            <person name="Bruns T."/>
            <person name="Baldrian P."/>
            <person name="Vilgalys R."/>
            <person name="Dunand C."/>
            <person name="Henrissat B."/>
            <person name="Grigoriev I.V."/>
            <person name="Hibbett D."/>
            <person name="Nagy L.G."/>
            <person name="Martin F.M."/>
        </authorList>
    </citation>
    <scope>NUCLEOTIDE SEQUENCE</scope>
    <source>
        <strain evidence="1">UH-Tt-Lm1</strain>
    </source>
</reference>
<dbReference type="Proteomes" id="UP000736335">
    <property type="component" value="Unassembled WGS sequence"/>
</dbReference>
<protein>
    <submittedName>
        <fullName evidence="1">Uncharacterized protein</fullName>
    </submittedName>
</protein>
<reference evidence="1" key="2">
    <citation type="submission" date="2020-11" db="EMBL/GenBank/DDBJ databases">
        <authorList>
            <consortium name="DOE Joint Genome Institute"/>
            <person name="Kuo A."/>
            <person name="Miyauchi S."/>
            <person name="Kiss E."/>
            <person name="Drula E."/>
            <person name="Kohler A."/>
            <person name="Sanchez-Garcia M."/>
            <person name="Andreopoulos B."/>
            <person name="Barry K.W."/>
            <person name="Bonito G."/>
            <person name="Buee M."/>
            <person name="Carver A."/>
            <person name="Chen C."/>
            <person name="Cichocki N."/>
            <person name="Clum A."/>
            <person name="Culley D."/>
            <person name="Crous P.W."/>
            <person name="Fauchery L."/>
            <person name="Girlanda M."/>
            <person name="Hayes R."/>
            <person name="Keri Z."/>
            <person name="Labutti K."/>
            <person name="Lipzen A."/>
            <person name="Lombard V."/>
            <person name="Magnuson J."/>
            <person name="Maillard F."/>
            <person name="Morin E."/>
            <person name="Murat C."/>
            <person name="Nolan M."/>
            <person name="Ohm R."/>
            <person name="Pangilinan J."/>
            <person name="Pereira M."/>
            <person name="Perotto S."/>
            <person name="Peter M."/>
            <person name="Riley R."/>
            <person name="Sitrit Y."/>
            <person name="Stielow B."/>
            <person name="Szollosi G."/>
            <person name="Zifcakova L."/>
            <person name="Stursova M."/>
            <person name="Spatafora J.W."/>
            <person name="Tedersoo L."/>
            <person name="Vaario L.-M."/>
            <person name="Yamada A."/>
            <person name="Yan M."/>
            <person name="Wang P."/>
            <person name="Xu J."/>
            <person name="Bruns T."/>
            <person name="Baldrian P."/>
            <person name="Vilgalys R."/>
            <person name="Henrissat B."/>
            <person name="Grigoriev I.V."/>
            <person name="Hibbett D."/>
            <person name="Nagy L.G."/>
            <person name="Martin F.M."/>
        </authorList>
    </citation>
    <scope>NUCLEOTIDE SEQUENCE</scope>
    <source>
        <strain evidence="1">UH-Tt-Lm1</strain>
    </source>
</reference>
<comment type="caution">
    <text evidence="1">The sequence shown here is derived from an EMBL/GenBank/DDBJ whole genome shotgun (WGS) entry which is preliminary data.</text>
</comment>
<gene>
    <name evidence="1" type="ORF">BJ322DRAFT_137593</name>
</gene>
<evidence type="ECO:0000313" key="2">
    <source>
        <dbReference type="Proteomes" id="UP000736335"/>
    </source>
</evidence>
<accession>A0A9P6HBF0</accession>
<keyword evidence="2" id="KW-1185">Reference proteome</keyword>
<organism evidence="1 2">
    <name type="scientific">Thelephora terrestris</name>
    <dbReference type="NCBI Taxonomy" id="56493"/>
    <lineage>
        <taxon>Eukaryota</taxon>
        <taxon>Fungi</taxon>
        <taxon>Dikarya</taxon>
        <taxon>Basidiomycota</taxon>
        <taxon>Agaricomycotina</taxon>
        <taxon>Agaricomycetes</taxon>
        <taxon>Thelephorales</taxon>
        <taxon>Thelephoraceae</taxon>
        <taxon>Thelephora</taxon>
    </lineage>
</organism>
<evidence type="ECO:0000313" key="1">
    <source>
        <dbReference type="EMBL" id="KAF9783142.1"/>
    </source>
</evidence>
<sequence>MMTSLSLTSSQPTVVASTPSSFYPLSDLCTTGDPSPSLLLFWSRPDDMPPFFGVLGSNIPYVPFPRNTFTMLHDVPVPLHLSTSPYAFLYPPTYPYISLCLTIPFPILSYSSRCFAILPTYFYPLYLSLPPPPPPRPPYIPPYTTPFMTPPYISS</sequence>
<dbReference type="AlphaFoldDB" id="A0A9P6HBF0"/>
<proteinExistence type="predicted"/>